<evidence type="ECO:0000313" key="9">
    <source>
        <dbReference type="EMBL" id="SCE92843.1"/>
    </source>
</evidence>
<feature type="domain" description="Major facilitator superfamily (MFS) profile" evidence="8">
    <location>
        <begin position="219"/>
        <end position="416"/>
    </location>
</feature>
<feature type="transmembrane region" description="Helical" evidence="7">
    <location>
        <begin position="376"/>
        <end position="400"/>
    </location>
</feature>
<feature type="transmembrane region" description="Helical" evidence="7">
    <location>
        <begin position="256"/>
        <end position="278"/>
    </location>
</feature>
<sequence length="416" mass="43537">MRRLWRILASNGDLRLLLAANLISLTGDWILRTGLAYQVYVLTGSTLASAGSVLASLLPQIALGSVAGVYADRWDRRRTMVVTNLLMVVALLPLLAVQHAGQVWLVYLVIAVHSCLAPFFTSAEAALVPSLVSDDHLVTVNSLNGQARDVARLVGAALGGVIAAIGGIALLSLADMMTFALAAGLLWRIRTRPRSGSAMRPHVLREWVDGMRIGVSSRVLRVFLAFTVITGIGEAIMGTLIAPFVHDVLGGDARAFGVIMAAQAVGGIVGGLIATLVGHHFTPRAMFGWGTLAFGALDLVLFLYPLATHALWPAPVLIALVGLPAAFLTAGGMTVFQNATTDDHRGRVFGAMAAVNGAAMLLGTIAAGTLGERIGILPVLAAQGAAYCLAGLVVLLALPIPPPMQRQRPRHEAATA</sequence>
<gene>
    <name evidence="9" type="ORF">GA0070214_103358</name>
</gene>
<dbReference type="SUPFAM" id="SSF103473">
    <property type="entry name" value="MFS general substrate transporter"/>
    <property type="match status" value="2"/>
</dbReference>
<evidence type="ECO:0000256" key="7">
    <source>
        <dbReference type="SAM" id="Phobius"/>
    </source>
</evidence>
<dbReference type="EMBL" id="FMCS01000003">
    <property type="protein sequence ID" value="SCE92843.1"/>
    <property type="molecule type" value="Genomic_DNA"/>
</dbReference>
<organism evidence="9 10">
    <name type="scientific">Micromonospora chaiyaphumensis</name>
    <dbReference type="NCBI Taxonomy" id="307119"/>
    <lineage>
        <taxon>Bacteria</taxon>
        <taxon>Bacillati</taxon>
        <taxon>Actinomycetota</taxon>
        <taxon>Actinomycetes</taxon>
        <taxon>Micromonosporales</taxon>
        <taxon>Micromonosporaceae</taxon>
        <taxon>Micromonospora</taxon>
    </lineage>
</organism>
<dbReference type="CDD" id="cd06173">
    <property type="entry name" value="MFS_MefA_like"/>
    <property type="match status" value="1"/>
</dbReference>
<feature type="transmembrane region" description="Helical" evidence="7">
    <location>
        <begin position="222"/>
        <end position="244"/>
    </location>
</feature>
<feature type="transmembrane region" description="Helical" evidence="7">
    <location>
        <begin position="150"/>
        <end position="170"/>
    </location>
</feature>
<evidence type="ECO:0000313" key="10">
    <source>
        <dbReference type="Proteomes" id="UP000199629"/>
    </source>
</evidence>
<feature type="transmembrane region" description="Helical" evidence="7">
    <location>
        <begin position="104"/>
        <end position="129"/>
    </location>
</feature>
<feature type="transmembrane region" description="Helical" evidence="7">
    <location>
        <begin position="285"/>
        <end position="304"/>
    </location>
</feature>
<feature type="transmembrane region" description="Helical" evidence="7">
    <location>
        <begin position="79"/>
        <end position="98"/>
    </location>
</feature>
<keyword evidence="6 7" id="KW-0472">Membrane</keyword>
<dbReference type="PANTHER" id="PTHR43266">
    <property type="entry name" value="MACROLIDE-EFFLUX PROTEIN"/>
    <property type="match status" value="1"/>
</dbReference>
<dbReference type="GO" id="GO:0022857">
    <property type="term" value="F:transmembrane transporter activity"/>
    <property type="evidence" value="ECO:0007669"/>
    <property type="project" value="InterPro"/>
</dbReference>
<accession>A0A1C4W9I8</accession>
<evidence type="ECO:0000256" key="5">
    <source>
        <dbReference type="ARBA" id="ARBA00022989"/>
    </source>
</evidence>
<feature type="transmembrane region" description="Helical" evidence="7">
    <location>
        <begin position="316"/>
        <end position="336"/>
    </location>
</feature>
<dbReference type="GO" id="GO:0005886">
    <property type="term" value="C:plasma membrane"/>
    <property type="evidence" value="ECO:0007669"/>
    <property type="project" value="UniProtKB-SubCell"/>
</dbReference>
<feature type="transmembrane region" description="Helical" evidence="7">
    <location>
        <begin position="37"/>
        <end position="58"/>
    </location>
</feature>
<evidence type="ECO:0000259" key="8">
    <source>
        <dbReference type="PROSITE" id="PS50850"/>
    </source>
</evidence>
<evidence type="ECO:0000256" key="1">
    <source>
        <dbReference type="ARBA" id="ARBA00004651"/>
    </source>
</evidence>
<dbReference type="PANTHER" id="PTHR43266:SF2">
    <property type="entry name" value="MAJOR FACILITATOR SUPERFAMILY (MFS) PROFILE DOMAIN-CONTAINING PROTEIN"/>
    <property type="match status" value="1"/>
</dbReference>
<dbReference type="Proteomes" id="UP000199629">
    <property type="component" value="Unassembled WGS sequence"/>
</dbReference>
<evidence type="ECO:0000256" key="4">
    <source>
        <dbReference type="ARBA" id="ARBA00022692"/>
    </source>
</evidence>
<protein>
    <submittedName>
        <fullName evidence="9">Transmembrane secretion effector</fullName>
    </submittedName>
</protein>
<dbReference type="RefSeq" id="WP_091261899.1">
    <property type="nucleotide sequence ID" value="NZ_FMCS01000003.1"/>
</dbReference>
<reference evidence="10" key="1">
    <citation type="submission" date="2016-06" db="EMBL/GenBank/DDBJ databases">
        <authorList>
            <person name="Varghese N."/>
            <person name="Submissions Spin"/>
        </authorList>
    </citation>
    <scope>NUCLEOTIDE SEQUENCE [LARGE SCALE GENOMIC DNA]</scope>
    <source>
        <strain evidence="10">DSM 45246</strain>
    </source>
</reference>
<keyword evidence="4 7" id="KW-0812">Transmembrane</keyword>
<feature type="transmembrane region" description="Helical" evidence="7">
    <location>
        <begin position="348"/>
        <end position="370"/>
    </location>
</feature>
<keyword evidence="5 7" id="KW-1133">Transmembrane helix</keyword>
<dbReference type="Pfam" id="PF05977">
    <property type="entry name" value="MFS_3"/>
    <property type="match status" value="1"/>
</dbReference>
<evidence type="ECO:0000256" key="3">
    <source>
        <dbReference type="ARBA" id="ARBA00022475"/>
    </source>
</evidence>
<proteinExistence type="predicted"/>
<keyword evidence="10" id="KW-1185">Reference proteome</keyword>
<comment type="subcellular location">
    <subcellularLocation>
        <location evidence="1">Cell membrane</location>
        <topology evidence="1">Multi-pass membrane protein</topology>
    </subcellularLocation>
</comment>
<keyword evidence="3" id="KW-1003">Cell membrane</keyword>
<dbReference type="AlphaFoldDB" id="A0A1C4W9I8"/>
<evidence type="ECO:0000256" key="6">
    <source>
        <dbReference type="ARBA" id="ARBA00023136"/>
    </source>
</evidence>
<evidence type="ECO:0000256" key="2">
    <source>
        <dbReference type="ARBA" id="ARBA00022448"/>
    </source>
</evidence>
<dbReference type="Gene3D" id="1.20.1250.20">
    <property type="entry name" value="MFS general substrate transporter like domains"/>
    <property type="match status" value="2"/>
</dbReference>
<keyword evidence="2" id="KW-0813">Transport</keyword>
<dbReference type="InterPro" id="IPR036259">
    <property type="entry name" value="MFS_trans_sf"/>
</dbReference>
<dbReference type="PROSITE" id="PS50850">
    <property type="entry name" value="MFS"/>
    <property type="match status" value="1"/>
</dbReference>
<dbReference type="InterPro" id="IPR010290">
    <property type="entry name" value="TM_effector"/>
</dbReference>
<dbReference type="InterPro" id="IPR020846">
    <property type="entry name" value="MFS_dom"/>
</dbReference>
<name>A0A1C4W9I8_9ACTN</name>